<evidence type="ECO:0008006" key="5">
    <source>
        <dbReference type="Google" id="ProtNLM"/>
    </source>
</evidence>
<evidence type="ECO:0000256" key="1">
    <source>
        <dbReference type="SAM" id="Coils"/>
    </source>
</evidence>
<dbReference type="STRING" id="638301.HMPREF0444_0797"/>
<dbReference type="PANTHER" id="PTHR35792:SF1">
    <property type="entry name" value="SLL0268 PROTEIN"/>
    <property type="match status" value="1"/>
</dbReference>
<gene>
    <name evidence="3" type="ORF">HMPREF0444_0797</name>
</gene>
<comment type="caution">
    <text evidence="3">The sequence shown here is derived from an EMBL/GenBank/DDBJ whole genome shotgun (WGS) entry which is preliminary data.</text>
</comment>
<dbReference type="AlphaFoldDB" id="C8NFV2"/>
<evidence type="ECO:0000256" key="2">
    <source>
        <dbReference type="SAM" id="SignalP"/>
    </source>
</evidence>
<feature type="coiled-coil region" evidence="1">
    <location>
        <begin position="34"/>
        <end position="142"/>
    </location>
</feature>
<name>C8NFV2_9LACT</name>
<proteinExistence type="predicted"/>
<keyword evidence="4" id="KW-1185">Reference proteome</keyword>
<dbReference type="GeneID" id="78412864"/>
<dbReference type="InterPro" id="IPR052928">
    <property type="entry name" value="Desiccation-related_membrane"/>
</dbReference>
<dbReference type="SUPFAM" id="SSF58113">
    <property type="entry name" value="Apolipoprotein A-I"/>
    <property type="match status" value="1"/>
</dbReference>
<evidence type="ECO:0000313" key="4">
    <source>
        <dbReference type="Proteomes" id="UP000005926"/>
    </source>
</evidence>
<keyword evidence="1" id="KW-0175">Coiled coil</keyword>
<evidence type="ECO:0000313" key="3">
    <source>
        <dbReference type="EMBL" id="EEW37438.1"/>
    </source>
</evidence>
<protein>
    <recommendedName>
        <fullName evidence="5">Late embryogenesis abundant protein</fullName>
    </recommendedName>
</protein>
<reference evidence="3 4" key="1">
    <citation type="submission" date="2009-08" db="EMBL/GenBank/DDBJ databases">
        <authorList>
            <person name="Muzny D."/>
            <person name="Qin X."/>
            <person name="Deng J."/>
            <person name="Jiang H."/>
            <person name="Liu Y."/>
            <person name="Qu J."/>
            <person name="Song X.-Z."/>
            <person name="Zhang L."/>
            <person name="Thornton R."/>
            <person name="Coyle M."/>
            <person name="Francisco L."/>
            <person name="Jackson L."/>
            <person name="Javaid M."/>
            <person name="Korchina V."/>
            <person name="Kovar C."/>
            <person name="Mata R."/>
            <person name="Mathew T."/>
            <person name="Ngo R."/>
            <person name="Nguyen L."/>
            <person name="Nguyen N."/>
            <person name="Okwuonu G."/>
            <person name="Ongeri F."/>
            <person name="Pham C."/>
            <person name="Simmons D."/>
            <person name="Wilczek-Boney K."/>
            <person name="Hale W."/>
            <person name="Jakkamsetti A."/>
            <person name="Pham P."/>
            <person name="Ruth R."/>
            <person name="San Lucas F."/>
            <person name="Warren J."/>
            <person name="Zhang J."/>
            <person name="Zhao Z."/>
            <person name="Zhou C."/>
            <person name="Zhu D."/>
            <person name="Lee S."/>
            <person name="Bess C."/>
            <person name="Blankenburg K."/>
            <person name="Forbes L."/>
            <person name="Fu Q."/>
            <person name="Gubbala S."/>
            <person name="Hirani K."/>
            <person name="Jayaseelan J.C."/>
            <person name="Lara F."/>
            <person name="Munidasa M."/>
            <person name="Palculict T."/>
            <person name="Patil S."/>
            <person name="Pu L.-L."/>
            <person name="Saada N."/>
            <person name="Tang L."/>
            <person name="Weissenberger G."/>
            <person name="Zhu Y."/>
            <person name="Hemphill L."/>
            <person name="Shang Y."/>
            <person name="Youmans B."/>
            <person name="Ayvaz T."/>
            <person name="Ross M."/>
            <person name="Santibanez J."/>
            <person name="Aqrawi P."/>
            <person name="Gross S."/>
            <person name="Joshi V."/>
            <person name="Fowler G."/>
            <person name="Nazareth L."/>
            <person name="Reid J."/>
            <person name="Worley K."/>
            <person name="Petrosino J."/>
            <person name="Highlander S."/>
            <person name="Gibbs R."/>
        </authorList>
    </citation>
    <scope>NUCLEOTIDE SEQUENCE [LARGE SCALE GENOMIC DNA]</scope>
    <source>
        <strain evidence="3 4">ATCC 49175</strain>
    </source>
</reference>
<dbReference type="RefSeq" id="WP_005606741.1">
    <property type="nucleotide sequence ID" value="NZ_CP102283.1"/>
</dbReference>
<dbReference type="Gene3D" id="1.20.120.20">
    <property type="entry name" value="Apolipoprotein"/>
    <property type="match status" value="1"/>
</dbReference>
<organism evidence="3 4">
    <name type="scientific">Granulicatella adiacens ATCC 49175</name>
    <dbReference type="NCBI Taxonomy" id="638301"/>
    <lineage>
        <taxon>Bacteria</taxon>
        <taxon>Bacillati</taxon>
        <taxon>Bacillota</taxon>
        <taxon>Bacilli</taxon>
        <taxon>Lactobacillales</taxon>
        <taxon>Carnobacteriaceae</taxon>
        <taxon>Granulicatella</taxon>
    </lineage>
</organism>
<keyword evidence="2" id="KW-0732">Signal</keyword>
<dbReference type="EMBL" id="ACKZ01000016">
    <property type="protein sequence ID" value="EEW37438.1"/>
    <property type="molecule type" value="Genomic_DNA"/>
</dbReference>
<dbReference type="InterPro" id="IPR024623">
    <property type="entry name" value="YtxH"/>
</dbReference>
<accession>C8NFV2</accession>
<feature type="chain" id="PRO_5002990612" description="Late embryogenesis abundant protein" evidence="2">
    <location>
        <begin position="20"/>
        <end position="144"/>
    </location>
</feature>
<dbReference type="Pfam" id="PF12732">
    <property type="entry name" value="YtxH"/>
    <property type="match status" value="1"/>
</dbReference>
<dbReference type="PANTHER" id="PTHR35792">
    <property type="entry name" value="GENERAL STRESS PROTEIN"/>
    <property type="match status" value="1"/>
</dbReference>
<dbReference type="Proteomes" id="UP000005926">
    <property type="component" value="Unassembled WGS sequence"/>
</dbReference>
<dbReference type="eggNOG" id="COG4980">
    <property type="taxonomic scope" value="Bacteria"/>
</dbReference>
<dbReference type="HOGENOM" id="CLU_105320_0_2_9"/>
<sequence>MSKKCGFLLGALIGGTAAAVTALLFAPKSGKELREDLAKEANRYKEQLSEYGEIALAKGAEFTEVAKASTQDIRINLQEQASHLKEQVSKHTENLKDQFNETVDKVKENFSKQKEESAEVVAELAEDVKEKAQDVKEEAKKEAK</sequence>
<feature type="signal peptide" evidence="2">
    <location>
        <begin position="1"/>
        <end position="19"/>
    </location>
</feature>